<organism evidence="10 11">
    <name type="scientific">Actinocorallia herbida</name>
    <dbReference type="NCBI Taxonomy" id="58109"/>
    <lineage>
        <taxon>Bacteria</taxon>
        <taxon>Bacillati</taxon>
        <taxon>Actinomycetota</taxon>
        <taxon>Actinomycetes</taxon>
        <taxon>Streptosporangiales</taxon>
        <taxon>Thermomonosporaceae</taxon>
        <taxon>Actinocorallia</taxon>
    </lineage>
</organism>
<sequence>MPRESRWLVGQSLRSGVGRMGRLLTRVLDGRAGASREQVERRTRRLVLSSVVVANIGGALVVLALAIVVLPDPVDLADAEALRRLNTGLLLAYLAVAIVVGVAWGLRMFRPVRRLMLTGRRLEDEERRLMLRAPLRMMRVHVALWGPAGVGWALINLWFSPLMALKVGLTCLLGGLTTCTIIYLLTERLLRRAVTDALSTRIPDESGVPGVVARLVLAWTLGTAVPVLGLLIFGAVTLLGANVTARQMAWVAVALGATALIVGVAVTFLIAQAVAAPIDSVRQAIGRVERGDLDVEVPVYDGSQIGRLQAGFNHMVAGLREREQIQDLFGRQVGEDVARLTLEQGVELGGELRDVCVIFVDLVGSTRLAATRPPIEVVGLLNEFFAVVVEVVEEHGGWINKFEGDAALAVFGAPSPLDDAPTRTLAAARTMAARLAAEVPEVTAAVGVSGGEVVAGHIGALHRFEYTVIGDPVNEAARLTELAKTTPALLLAAAPVLDAAAPTEAAHWYITGETTVRGRTRPTRTATLTTDRRPA</sequence>
<name>A0A3N1CZS6_9ACTN</name>
<feature type="transmembrane region" description="Helical" evidence="7">
    <location>
        <begin position="165"/>
        <end position="185"/>
    </location>
</feature>
<feature type="transmembrane region" description="Helical" evidence="7">
    <location>
        <begin position="248"/>
        <end position="271"/>
    </location>
</feature>
<keyword evidence="4 7" id="KW-0812">Transmembrane</keyword>
<dbReference type="PROSITE" id="PS50125">
    <property type="entry name" value="GUANYLATE_CYCLASE_2"/>
    <property type="match status" value="1"/>
</dbReference>
<evidence type="ECO:0000256" key="1">
    <source>
        <dbReference type="ARBA" id="ARBA00004651"/>
    </source>
</evidence>
<dbReference type="Pfam" id="PF00211">
    <property type="entry name" value="Guanylate_cyc"/>
    <property type="match status" value="1"/>
</dbReference>
<evidence type="ECO:0000256" key="3">
    <source>
        <dbReference type="ARBA" id="ARBA00022475"/>
    </source>
</evidence>
<feature type="domain" description="HAMP" evidence="9">
    <location>
        <begin position="272"/>
        <end position="324"/>
    </location>
</feature>
<evidence type="ECO:0000256" key="4">
    <source>
        <dbReference type="ARBA" id="ARBA00022692"/>
    </source>
</evidence>
<dbReference type="Gene3D" id="3.30.70.1230">
    <property type="entry name" value="Nucleotide cyclase"/>
    <property type="match status" value="1"/>
</dbReference>
<gene>
    <name evidence="10" type="ORF">EDD29_4364</name>
</gene>
<feature type="transmembrane region" description="Helical" evidence="7">
    <location>
        <begin position="46"/>
        <end position="70"/>
    </location>
</feature>
<dbReference type="Gene3D" id="6.10.340.10">
    <property type="match status" value="1"/>
</dbReference>
<evidence type="ECO:0000256" key="5">
    <source>
        <dbReference type="ARBA" id="ARBA00022989"/>
    </source>
</evidence>
<feature type="transmembrane region" description="Helical" evidence="7">
    <location>
        <begin position="211"/>
        <end position="236"/>
    </location>
</feature>
<keyword evidence="6 7" id="KW-0472">Membrane</keyword>
<dbReference type="InterPro" id="IPR001054">
    <property type="entry name" value="A/G_cyclase"/>
</dbReference>
<dbReference type="CDD" id="cd06225">
    <property type="entry name" value="HAMP"/>
    <property type="match status" value="1"/>
</dbReference>
<dbReference type="PANTHER" id="PTHR43081:SF17">
    <property type="entry name" value="BLL5647 PROTEIN"/>
    <property type="match status" value="1"/>
</dbReference>
<evidence type="ECO:0000259" key="9">
    <source>
        <dbReference type="PROSITE" id="PS50885"/>
    </source>
</evidence>
<dbReference type="GO" id="GO:0035556">
    <property type="term" value="P:intracellular signal transduction"/>
    <property type="evidence" value="ECO:0007669"/>
    <property type="project" value="InterPro"/>
</dbReference>
<dbReference type="SUPFAM" id="SSF55073">
    <property type="entry name" value="Nucleotide cyclase"/>
    <property type="match status" value="1"/>
</dbReference>
<accession>A0A3N1CZS6</accession>
<feature type="domain" description="Guanylate cyclase" evidence="8">
    <location>
        <begin position="356"/>
        <end position="480"/>
    </location>
</feature>
<dbReference type="PANTHER" id="PTHR43081">
    <property type="entry name" value="ADENYLATE CYCLASE, TERMINAL-DIFFERENTIATION SPECIFIC-RELATED"/>
    <property type="match status" value="1"/>
</dbReference>
<dbReference type="GO" id="GO:0004016">
    <property type="term" value="F:adenylate cyclase activity"/>
    <property type="evidence" value="ECO:0007669"/>
    <property type="project" value="UniProtKB-ARBA"/>
</dbReference>
<dbReference type="SUPFAM" id="SSF158472">
    <property type="entry name" value="HAMP domain-like"/>
    <property type="match status" value="1"/>
</dbReference>
<keyword evidence="3" id="KW-1003">Cell membrane</keyword>
<proteinExistence type="inferred from homology"/>
<dbReference type="GO" id="GO:0006171">
    <property type="term" value="P:cAMP biosynthetic process"/>
    <property type="evidence" value="ECO:0007669"/>
    <property type="project" value="TreeGrafter"/>
</dbReference>
<evidence type="ECO:0000256" key="7">
    <source>
        <dbReference type="SAM" id="Phobius"/>
    </source>
</evidence>
<feature type="transmembrane region" description="Helical" evidence="7">
    <location>
        <begin position="137"/>
        <end position="159"/>
    </location>
</feature>
<keyword evidence="5 7" id="KW-1133">Transmembrane helix</keyword>
<reference evidence="10 11" key="1">
    <citation type="submission" date="2018-11" db="EMBL/GenBank/DDBJ databases">
        <title>Sequencing the genomes of 1000 actinobacteria strains.</title>
        <authorList>
            <person name="Klenk H.-P."/>
        </authorList>
    </citation>
    <scope>NUCLEOTIDE SEQUENCE [LARGE SCALE GENOMIC DNA]</scope>
    <source>
        <strain evidence="10 11">DSM 44254</strain>
    </source>
</reference>
<dbReference type="CDD" id="cd07302">
    <property type="entry name" value="CHD"/>
    <property type="match status" value="1"/>
</dbReference>
<evidence type="ECO:0000313" key="11">
    <source>
        <dbReference type="Proteomes" id="UP000272400"/>
    </source>
</evidence>
<evidence type="ECO:0000256" key="2">
    <source>
        <dbReference type="ARBA" id="ARBA00005381"/>
    </source>
</evidence>
<dbReference type="InterPro" id="IPR050697">
    <property type="entry name" value="Adenylyl/Guanylyl_Cyclase_3/4"/>
</dbReference>
<comment type="subcellular location">
    <subcellularLocation>
        <location evidence="1">Cell membrane</location>
        <topology evidence="1">Multi-pass membrane protein</topology>
    </subcellularLocation>
</comment>
<dbReference type="Proteomes" id="UP000272400">
    <property type="component" value="Unassembled WGS sequence"/>
</dbReference>
<dbReference type="SMART" id="SM00044">
    <property type="entry name" value="CYCc"/>
    <property type="match status" value="1"/>
</dbReference>
<dbReference type="GO" id="GO:0005886">
    <property type="term" value="C:plasma membrane"/>
    <property type="evidence" value="ECO:0007669"/>
    <property type="project" value="UniProtKB-SubCell"/>
</dbReference>
<evidence type="ECO:0000259" key="8">
    <source>
        <dbReference type="PROSITE" id="PS50125"/>
    </source>
</evidence>
<dbReference type="Pfam" id="PF00672">
    <property type="entry name" value="HAMP"/>
    <property type="match status" value="1"/>
</dbReference>
<feature type="transmembrane region" description="Helical" evidence="7">
    <location>
        <begin position="90"/>
        <end position="109"/>
    </location>
</feature>
<dbReference type="InterPro" id="IPR029787">
    <property type="entry name" value="Nucleotide_cyclase"/>
</dbReference>
<comment type="similarity">
    <text evidence="2">Belongs to the adenylyl cyclase class-3 family.</text>
</comment>
<dbReference type="InterPro" id="IPR003660">
    <property type="entry name" value="HAMP_dom"/>
</dbReference>
<dbReference type="PROSITE" id="PS50885">
    <property type="entry name" value="HAMP"/>
    <property type="match status" value="1"/>
</dbReference>
<dbReference type="AlphaFoldDB" id="A0A3N1CZS6"/>
<evidence type="ECO:0000256" key="6">
    <source>
        <dbReference type="ARBA" id="ARBA00023136"/>
    </source>
</evidence>
<comment type="caution">
    <text evidence="10">The sequence shown here is derived from an EMBL/GenBank/DDBJ whole genome shotgun (WGS) entry which is preliminary data.</text>
</comment>
<keyword evidence="11" id="KW-1185">Reference proteome</keyword>
<evidence type="ECO:0000313" key="10">
    <source>
        <dbReference type="EMBL" id="ROO86784.1"/>
    </source>
</evidence>
<dbReference type="SMART" id="SM00304">
    <property type="entry name" value="HAMP"/>
    <property type="match status" value="1"/>
</dbReference>
<dbReference type="EMBL" id="RJKE01000001">
    <property type="protein sequence ID" value="ROO86784.1"/>
    <property type="molecule type" value="Genomic_DNA"/>
</dbReference>
<protein>
    <submittedName>
        <fullName evidence="10">Adenylate cyclase</fullName>
    </submittedName>
</protein>